<dbReference type="Proteomes" id="UP000199377">
    <property type="component" value="Unassembled WGS sequence"/>
</dbReference>
<dbReference type="Pfam" id="PF07330">
    <property type="entry name" value="DUF1467"/>
    <property type="match status" value="1"/>
</dbReference>
<keyword evidence="1" id="KW-0812">Transmembrane</keyword>
<evidence type="ECO:0000256" key="1">
    <source>
        <dbReference type="SAM" id="Phobius"/>
    </source>
</evidence>
<keyword evidence="1" id="KW-1133">Transmembrane helix</keyword>
<keyword evidence="1" id="KW-0472">Membrane</keyword>
<organism evidence="2 3">
    <name type="scientific">Albimonas pacifica</name>
    <dbReference type="NCBI Taxonomy" id="1114924"/>
    <lineage>
        <taxon>Bacteria</taxon>
        <taxon>Pseudomonadati</taxon>
        <taxon>Pseudomonadota</taxon>
        <taxon>Alphaproteobacteria</taxon>
        <taxon>Rhodobacterales</taxon>
        <taxon>Paracoccaceae</taxon>
        <taxon>Albimonas</taxon>
    </lineage>
</organism>
<dbReference type="OrthoDB" id="9804637at2"/>
<evidence type="ECO:0000313" key="2">
    <source>
        <dbReference type="EMBL" id="SFI27462.1"/>
    </source>
</evidence>
<dbReference type="EMBL" id="FOQH01000005">
    <property type="protein sequence ID" value="SFI27462.1"/>
    <property type="molecule type" value="Genomic_DNA"/>
</dbReference>
<gene>
    <name evidence="2" type="ORF">SAMN05216258_105360</name>
</gene>
<protein>
    <submittedName>
        <fullName evidence="2">Predicted secreted protein</fullName>
    </submittedName>
</protein>
<dbReference type="STRING" id="1114924.SAMN05216258_105360"/>
<feature type="transmembrane region" description="Helical" evidence="1">
    <location>
        <begin position="6"/>
        <end position="24"/>
    </location>
</feature>
<dbReference type="InterPro" id="IPR009935">
    <property type="entry name" value="DUF1467"/>
</dbReference>
<dbReference type="AlphaFoldDB" id="A0A1I3GVV3"/>
<dbReference type="RefSeq" id="WP_092860176.1">
    <property type="nucleotide sequence ID" value="NZ_FOQH01000005.1"/>
</dbReference>
<keyword evidence="3" id="KW-1185">Reference proteome</keyword>
<proteinExistence type="predicted"/>
<accession>A0A1I3GVV3</accession>
<evidence type="ECO:0000313" key="3">
    <source>
        <dbReference type="Proteomes" id="UP000199377"/>
    </source>
</evidence>
<name>A0A1I3GVV3_9RHOB</name>
<sequence>MTITAAIVLLAVIWFMTLYISLPIGMKSQGDVGEVAPGTPASAPSDFALKRKLMWVTIIATPIWIAVCLVIWFVPWSMGDLDFYSGIEPGWKVEREAAAAAGAAAQAD</sequence>
<reference evidence="2 3" key="1">
    <citation type="submission" date="2016-10" db="EMBL/GenBank/DDBJ databases">
        <authorList>
            <person name="de Groot N.N."/>
        </authorList>
    </citation>
    <scope>NUCLEOTIDE SEQUENCE [LARGE SCALE GENOMIC DNA]</scope>
    <source>
        <strain evidence="2 3">CGMCC 1.11030</strain>
    </source>
</reference>
<feature type="transmembrane region" description="Helical" evidence="1">
    <location>
        <begin position="53"/>
        <end position="74"/>
    </location>
</feature>